<evidence type="ECO:0000313" key="4">
    <source>
        <dbReference type="Proteomes" id="UP000309673"/>
    </source>
</evidence>
<feature type="domain" description="SHOCT" evidence="2">
    <location>
        <begin position="59"/>
        <end position="85"/>
    </location>
</feature>
<dbReference type="AlphaFoldDB" id="A0A4U0F8M4"/>
<feature type="transmembrane region" description="Helical" evidence="1">
    <location>
        <begin position="28"/>
        <end position="45"/>
    </location>
</feature>
<dbReference type="Proteomes" id="UP000309673">
    <property type="component" value="Unassembled WGS sequence"/>
</dbReference>
<keyword evidence="4" id="KW-1185">Reference proteome</keyword>
<keyword evidence="1" id="KW-1133">Transmembrane helix</keyword>
<gene>
    <name evidence="3" type="ORF">E5161_15420</name>
</gene>
<proteinExistence type="predicted"/>
<dbReference type="OrthoDB" id="6269773at2"/>
<sequence length="90" mass="10028">MGIVWFSLSLLFILALSGTDNPESAAGWGILGLLYAVPFSIVATVKSFAKAKPEANVHDQLLKLNELREKNIISEEEFTKKKEILFANYQ</sequence>
<evidence type="ECO:0000256" key="1">
    <source>
        <dbReference type="SAM" id="Phobius"/>
    </source>
</evidence>
<organism evidence="3 4">
    <name type="scientific">Cohnella pontilimi</name>
    <dbReference type="NCBI Taxonomy" id="2564100"/>
    <lineage>
        <taxon>Bacteria</taxon>
        <taxon>Bacillati</taxon>
        <taxon>Bacillota</taxon>
        <taxon>Bacilli</taxon>
        <taxon>Bacillales</taxon>
        <taxon>Paenibacillaceae</taxon>
        <taxon>Cohnella</taxon>
    </lineage>
</organism>
<evidence type="ECO:0000259" key="2">
    <source>
        <dbReference type="Pfam" id="PF09851"/>
    </source>
</evidence>
<keyword evidence="1" id="KW-0472">Membrane</keyword>
<evidence type="ECO:0000313" key="3">
    <source>
        <dbReference type="EMBL" id="TJY41086.1"/>
    </source>
</evidence>
<comment type="caution">
    <text evidence="3">The sequence shown here is derived from an EMBL/GenBank/DDBJ whole genome shotgun (WGS) entry which is preliminary data.</text>
</comment>
<keyword evidence="1" id="KW-0812">Transmembrane</keyword>
<dbReference type="Pfam" id="PF09851">
    <property type="entry name" value="SHOCT"/>
    <property type="match status" value="1"/>
</dbReference>
<protein>
    <submittedName>
        <fullName evidence="3">SHOCT domain-containing protein</fullName>
    </submittedName>
</protein>
<dbReference type="InterPro" id="IPR018649">
    <property type="entry name" value="SHOCT"/>
</dbReference>
<dbReference type="EMBL" id="SUPK01000007">
    <property type="protein sequence ID" value="TJY41086.1"/>
    <property type="molecule type" value="Genomic_DNA"/>
</dbReference>
<reference evidence="3 4" key="1">
    <citation type="submission" date="2019-04" db="EMBL/GenBank/DDBJ databases">
        <title>Cohnella sp. nov., isolated from soil.</title>
        <authorList>
            <person name="Kim W."/>
        </authorList>
    </citation>
    <scope>NUCLEOTIDE SEQUENCE [LARGE SCALE GENOMIC DNA]</scope>
    <source>
        <strain evidence="3 4">CAU 1483</strain>
    </source>
</reference>
<accession>A0A4U0F8M4</accession>
<name>A0A4U0F8M4_9BACL</name>